<evidence type="ECO:0000313" key="4">
    <source>
        <dbReference type="Proteomes" id="UP000015100"/>
    </source>
</evidence>
<evidence type="ECO:0000313" key="3">
    <source>
        <dbReference type="EMBL" id="EPS39143.1"/>
    </source>
</evidence>
<reference evidence="4" key="2">
    <citation type="submission" date="2013-04" db="EMBL/GenBank/DDBJ databases">
        <title>Genomic mechanisms accounting for the adaptation to parasitism in nematode-trapping fungi.</title>
        <authorList>
            <person name="Ahren D.G."/>
        </authorList>
    </citation>
    <scope>NUCLEOTIDE SEQUENCE [LARGE SCALE GENOMIC DNA]</scope>
    <source>
        <strain evidence="4">CBS 200.50</strain>
    </source>
</reference>
<proteinExistence type="predicted"/>
<dbReference type="AlphaFoldDB" id="S8BIK1"/>
<comment type="caution">
    <text evidence="3">The sequence shown here is derived from an EMBL/GenBank/DDBJ whole genome shotgun (WGS) entry which is preliminary data.</text>
</comment>
<feature type="region of interest" description="Disordered" evidence="2">
    <location>
        <begin position="76"/>
        <end position="105"/>
    </location>
</feature>
<sequence>MFRPVRLLTNRALDEQHGEFVDAKDITNTYRSRAPFPFLFNSDDPKQPKVSIASISQPDHDAMMRLINAGRITASRVNESSTTGTRTTVTPIEPDRDSMSSPVDTKIPIGKLEYNQRATLSRRASSTVDEGSSQFQIPPTLPAFSTILSNETPFSFPQLQSSSLQTTLPTLPRPRSVDSLPPITSYSSAMVIDPPLESPRSSRWSRIYNDISRLGSGVVQWSKDIEALRIQIEELSRGESESSKQTSQVLKEELEQIRAENSALQLQVKHLTEENQKVICERDVLKNLLLERMSQAT</sequence>
<dbReference type="OrthoDB" id="5307052at2759"/>
<organism evidence="3 4">
    <name type="scientific">Dactylellina haptotyla (strain CBS 200.50)</name>
    <name type="common">Nematode-trapping fungus</name>
    <name type="synonym">Monacrosporium haptotylum</name>
    <dbReference type="NCBI Taxonomy" id="1284197"/>
    <lineage>
        <taxon>Eukaryota</taxon>
        <taxon>Fungi</taxon>
        <taxon>Dikarya</taxon>
        <taxon>Ascomycota</taxon>
        <taxon>Pezizomycotina</taxon>
        <taxon>Orbiliomycetes</taxon>
        <taxon>Orbiliales</taxon>
        <taxon>Orbiliaceae</taxon>
        <taxon>Dactylellina</taxon>
    </lineage>
</organism>
<feature type="coiled-coil region" evidence="1">
    <location>
        <begin position="240"/>
        <end position="281"/>
    </location>
</feature>
<dbReference type="OMA" id="ERMSQAT"/>
<protein>
    <submittedName>
        <fullName evidence="3">Uncharacterized protein</fullName>
    </submittedName>
</protein>
<dbReference type="EMBL" id="AQGS01000487">
    <property type="protein sequence ID" value="EPS39143.1"/>
    <property type="molecule type" value="Genomic_DNA"/>
</dbReference>
<gene>
    <name evidence="3" type="ORF">H072_7079</name>
</gene>
<keyword evidence="4" id="KW-1185">Reference proteome</keyword>
<name>S8BIK1_DACHA</name>
<keyword evidence="1" id="KW-0175">Coiled coil</keyword>
<evidence type="ECO:0000256" key="2">
    <source>
        <dbReference type="SAM" id="MobiDB-lite"/>
    </source>
</evidence>
<reference evidence="3 4" key="1">
    <citation type="journal article" date="2013" name="PLoS Genet.">
        <title>Genomic mechanisms accounting for the adaptation to parasitism in nematode-trapping fungi.</title>
        <authorList>
            <person name="Meerupati T."/>
            <person name="Andersson K.M."/>
            <person name="Friman E."/>
            <person name="Kumar D."/>
            <person name="Tunlid A."/>
            <person name="Ahren D."/>
        </authorList>
    </citation>
    <scope>NUCLEOTIDE SEQUENCE [LARGE SCALE GENOMIC DNA]</scope>
    <source>
        <strain evidence="3 4">CBS 200.50</strain>
    </source>
</reference>
<accession>S8BIK1</accession>
<dbReference type="Proteomes" id="UP000015100">
    <property type="component" value="Unassembled WGS sequence"/>
</dbReference>
<dbReference type="HOGENOM" id="CLU_874272_0_0_1"/>
<evidence type="ECO:0000256" key="1">
    <source>
        <dbReference type="SAM" id="Coils"/>
    </source>
</evidence>